<dbReference type="EMBL" id="FMYQ01000018">
    <property type="protein sequence ID" value="SDD34804.1"/>
    <property type="molecule type" value="Genomic_DNA"/>
</dbReference>
<dbReference type="AlphaFoldDB" id="A0A1G6U0V2"/>
<dbReference type="STRING" id="416944.SAMN05421548_11829"/>
<sequence length="71" mass="8294">MEETETTIHSRLTQRNNFLRENPQFVHFVAREPAKRHQGFTEGRKKCQCDRVSAVMTAQDPARRRPEAGLQ</sequence>
<organism evidence="1 2">
    <name type="scientific">Paraburkholderia lycopersici</name>
    <dbReference type="NCBI Taxonomy" id="416944"/>
    <lineage>
        <taxon>Bacteria</taxon>
        <taxon>Pseudomonadati</taxon>
        <taxon>Pseudomonadota</taxon>
        <taxon>Betaproteobacteria</taxon>
        <taxon>Burkholderiales</taxon>
        <taxon>Burkholderiaceae</taxon>
        <taxon>Paraburkholderia</taxon>
    </lineage>
</organism>
<reference evidence="2" key="1">
    <citation type="submission" date="2016-09" db="EMBL/GenBank/DDBJ databases">
        <authorList>
            <person name="Varghese N."/>
            <person name="Submissions S."/>
        </authorList>
    </citation>
    <scope>NUCLEOTIDE SEQUENCE [LARGE SCALE GENOMIC DNA]</scope>
    <source>
        <strain evidence="2">TNe-862</strain>
    </source>
</reference>
<name>A0A1G6U0V2_9BURK</name>
<accession>A0A1G6U0V2</accession>
<gene>
    <name evidence="1" type="ORF">SAMN05421548_11829</name>
</gene>
<keyword evidence="2" id="KW-1185">Reference proteome</keyword>
<proteinExistence type="predicted"/>
<protein>
    <submittedName>
        <fullName evidence="1">Uncharacterized protein</fullName>
    </submittedName>
</protein>
<evidence type="ECO:0000313" key="1">
    <source>
        <dbReference type="EMBL" id="SDD34804.1"/>
    </source>
</evidence>
<evidence type="ECO:0000313" key="2">
    <source>
        <dbReference type="Proteomes" id="UP000198908"/>
    </source>
</evidence>
<dbReference type="Proteomes" id="UP000198908">
    <property type="component" value="Unassembled WGS sequence"/>
</dbReference>
<dbReference type="RefSeq" id="WP_143189288.1">
    <property type="nucleotide sequence ID" value="NZ_FMYQ01000018.1"/>
</dbReference>